<comment type="caution">
    <text evidence="2">The sequence shown here is derived from an EMBL/GenBank/DDBJ whole genome shotgun (WGS) entry which is preliminary data.</text>
</comment>
<dbReference type="EMBL" id="SDMK01000001">
    <property type="protein sequence ID" value="RXS97369.1"/>
    <property type="molecule type" value="Genomic_DNA"/>
</dbReference>
<evidence type="ECO:0000313" key="2">
    <source>
        <dbReference type="EMBL" id="RXS97369.1"/>
    </source>
</evidence>
<protein>
    <submittedName>
        <fullName evidence="2">Uncharacterized protein</fullName>
    </submittedName>
</protein>
<feature type="compositionally biased region" description="Low complexity" evidence="1">
    <location>
        <begin position="289"/>
        <end position="298"/>
    </location>
</feature>
<reference evidence="2 3" key="1">
    <citation type="journal article" date="2016" name="Int. J. Syst. Evol. Microbiol.">
        <title>Acidipila dinghuensis sp. nov., an acidobacterium isolated from forest soil.</title>
        <authorList>
            <person name="Jiang Y.W."/>
            <person name="Wang J."/>
            <person name="Chen M.H."/>
            <person name="Lv Y.Y."/>
            <person name="Qiu L.H."/>
        </authorList>
    </citation>
    <scope>NUCLEOTIDE SEQUENCE [LARGE SCALE GENOMIC DNA]</scope>
    <source>
        <strain evidence="2 3">DHOF10</strain>
    </source>
</reference>
<evidence type="ECO:0000313" key="3">
    <source>
        <dbReference type="Proteomes" id="UP000290253"/>
    </source>
</evidence>
<accession>A0A4Q1SIY3</accession>
<dbReference type="RefSeq" id="WP_129207148.1">
    <property type="nucleotide sequence ID" value="NZ_BMGU01000001.1"/>
</dbReference>
<evidence type="ECO:0000256" key="1">
    <source>
        <dbReference type="SAM" id="MobiDB-lite"/>
    </source>
</evidence>
<dbReference type="Proteomes" id="UP000290253">
    <property type="component" value="Unassembled WGS sequence"/>
</dbReference>
<keyword evidence="3" id="KW-1185">Reference proteome</keyword>
<name>A0A4Q1SIY3_9BACT</name>
<feature type="region of interest" description="Disordered" evidence="1">
    <location>
        <begin position="268"/>
        <end position="309"/>
    </location>
</feature>
<gene>
    <name evidence="2" type="ORF">ESZ00_05545</name>
</gene>
<sequence>MLSAVAFALPATAQQPTASGPIASVPIEGVAVSGSLSVADGKANIANNGSITAGDSTAHIALTRGGQLAVCATTQVHLSRDSSLSQDPAQDSALMIALDRGALETDYATGKYSDVILTPDLRILVSGPGHADLKIRLNRQGDTCIDNHGPNPPYVTVTSQFEGGVYRIQPNQRVMFQHGSLQQVVDNEPEPCGCPAPALSVASTGTTGANPAKPGQKAGMPVGGPSSTPADTSFPLAVSEGLTPPPAPPTQPVVPAGTAHAMVQAPIGYNSATTPNPAAPDAAGPPPAGAATSATPSARAEQPPKQQGGFFHAVGHFFAKMFGR</sequence>
<dbReference type="AlphaFoldDB" id="A0A4Q1SIY3"/>
<feature type="compositionally biased region" description="Low complexity" evidence="1">
    <location>
        <begin position="270"/>
        <end position="282"/>
    </location>
</feature>
<proteinExistence type="predicted"/>
<organism evidence="2 3">
    <name type="scientific">Silvibacterium dinghuense</name>
    <dbReference type="NCBI Taxonomy" id="1560006"/>
    <lineage>
        <taxon>Bacteria</taxon>
        <taxon>Pseudomonadati</taxon>
        <taxon>Acidobacteriota</taxon>
        <taxon>Terriglobia</taxon>
        <taxon>Terriglobales</taxon>
        <taxon>Acidobacteriaceae</taxon>
        <taxon>Silvibacterium</taxon>
    </lineage>
</organism>
<feature type="region of interest" description="Disordered" evidence="1">
    <location>
        <begin position="203"/>
        <end position="250"/>
    </location>
</feature>
<dbReference type="OrthoDB" id="117760at2"/>